<name>A0A0G1QTP7_9BACT</name>
<comment type="caution">
    <text evidence="1">The sequence shown here is derived from an EMBL/GenBank/DDBJ whole genome shotgun (WGS) entry which is preliminary data.</text>
</comment>
<gene>
    <name evidence="1" type="ORF">UX31_C0021G0001</name>
</gene>
<dbReference type="EMBL" id="LCLS01000021">
    <property type="protein sequence ID" value="KKU21123.1"/>
    <property type="molecule type" value="Genomic_DNA"/>
</dbReference>
<evidence type="ECO:0000313" key="2">
    <source>
        <dbReference type="Proteomes" id="UP000034107"/>
    </source>
</evidence>
<reference evidence="1 2" key="1">
    <citation type="journal article" date="2015" name="Nature">
        <title>rRNA introns, odd ribosomes, and small enigmatic genomes across a large radiation of phyla.</title>
        <authorList>
            <person name="Brown C.T."/>
            <person name="Hug L.A."/>
            <person name="Thomas B.C."/>
            <person name="Sharon I."/>
            <person name="Castelle C.J."/>
            <person name="Singh A."/>
            <person name="Wilkins M.J."/>
            <person name="Williams K.H."/>
            <person name="Banfield J.F."/>
        </authorList>
    </citation>
    <scope>NUCLEOTIDE SEQUENCE [LARGE SCALE GENOMIC DNA]</scope>
</reference>
<proteinExistence type="predicted"/>
<sequence length="65" mass="7157">MSSYSEGQTHQLVDAMERAGFTTKHITALGQSSELLELVRFVLDGVAMIVPITRPIVTQPPLDFL</sequence>
<accession>A0A0G1QTP7</accession>
<dbReference type="Proteomes" id="UP000034107">
    <property type="component" value="Unassembled WGS sequence"/>
</dbReference>
<evidence type="ECO:0000313" key="1">
    <source>
        <dbReference type="EMBL" id="KKU21123.1"/>
    </source>
</evidence>
<feature type="non-terminal residue" evidence="1">
    <location>
        <position position="65"/>
    </location>
</feature>
<organism evidence="1 2">
    <name type="scientific">Candidatus Nomurabacteria bacterium GW2011_GWA1_46_11</name>
    <dbReference type="NCBI Taxonomy" id="1618732"/>
    <lineage>
        <taxon>Bacteria</taxon>
        <taxon>Candidatus Nomuraibacteriota</taxon>
    </lineage>
</organism>
<protein>
    <submittedName>
        <fullName evidence="1">Uncharacterized protein</fullName>
    </submittedName>
</protein>
<dbReference type="AlphaFoldDB" id="A0A0G1QTP7"/>